<dbReference type="OrthoDB" id="2366471at2759"/>
<accession>A0A9P5Z9U8</accession>
<proteinExistence type="predicted"/>
<dbReference type="Proteomes" id="UP000807469">
    <property type="component" value="Unassembled WGS sequence"/>
</dbReference>
<comment type="caution">
    <text evidence="2">The sequence shown here is derived from an EMBL/GenBank/DDBJ whole genome shotgun (WGS) entry which is preliminary data.</text>
</comment>
<name>A0A9P5Z9U8_9AGAR</name>
<dbReference type="EMBL" id="MU155152">
    <property type="protein sequence ID" value="KAF9483587.1"/>
    <property type="molecule type" value="Genomic_DNA"/>
</dbReference>
<evidence type="ECO:0000256" key="1">
    <source>
        <dbReference type="SAM" id="Phobius"/>
    </source>
</evidence>
<keyword evidence="1" id="KW-0812">Transmembrane</keyword>
<organism evidence="2 3">
    <name type="scientific">Pholiota conissans</name>
    <dbReference type="NCBI Taxonomy" id="109636"/>
    <lineage>
        <taxon>Eukaryota</taxon>
        <taxon>Fungi</taxon>
        <taxon>Dikarya</taxon>
        <taxon>Basidiomycota</taxon>
        <taxon>Agaricomycotina</taxon>
        <taxon>Agaricomycetes</taxon>
        <taxon>Agaricomycetidae</taxon>
        <taxon>Agaricales</taxon>
        <taxon>Agaricineae</taxon>
        <taxon>Strophariaceae</taxon>
        <taxon>Pholiota</taxon>
    </lineage>
</organism>
<keyword evidence="1" id="KW-0472">Membrane</keyword>
<dbReference type="AlphaFoldDB" id="A0A9P5Z9U8"/>
<protein>
    <submittedName>
        <fullName evidence="2">Uncharacterized protein</fullName>
    </submittedName>
</protein>
<feature type="transmembrane region" description="Helical" evidence="1">
    <location>
        <begin position="222"/>
        <end position="246"/>
    </location>
</feature>
<reference evidence="2" key="1">
    <citation type="submission" date="2020-11" db="EMBL/GenBank/DDBJ databases">
        <authorList>
            <consortium name="DOE Joint Genome Institute"/>
            <person name="Ahrendt S."/>
            <person name="Riley R."/>
            <person name="Andreopoulos W."/>
            <person name="Labutti K."/>
            <person name="Pangilinan J."/>
            <person name="Ruiz-Duenas F.J."/>
            <person name="Barrasa J.M."/>
            <person name="Sanchez-Garcia M."/>
            <person name="Camarero S."/>
            <person name="Miyauchi S."/>
            <person name="Serrano A."/>
            <person name="Linde D."/>
            <person name="Babiker R."/>
            <person name="Drula E."/>
            <person name="Ayuso-Fernandez I."/>
            <person name="Pacheco R."/>
            <person name="Padilla G."/>
            <person name="Ferreira P."/>
            <person name="Barriuso J."/>
            <person name="Kellner H."/>
            <person name="Castanera R."/>
            <person name="Alfaro M."/>
            <person name="Ramirez L."/>
            <person name="Pisabarro A.G."/>
            <person name="Kuo A."/>
            <person name="Tritt A."/>
            <person name="Lipzen A."/>
            <person name="He G."/>
            <person name="Yan M."/>
            <person name="Ng V."/>
            <person name="Cullen D."/>
            <person name="Martin F."/>
            <person name="Rosso M.-N."/>
            <person name="Henrissat B."/>
            <person name="Hibbett D."/>
            <person name="Martinez A.T."/>
            <person name="Grigoriev I.V."/>
        </authorList>
    </citation>
    <scope>NUCLEOTIDE SEQUENCE</scope>
    <source>
        <strain evidence="2">CIRM-BRFM 674</strain>
    </source>
</reference>
<gene>
    <name evidence="2" type="ORF">BDN70DRAFT_291570</name>
</gene>
<keyword evidence="1" id="KW-1133">Transmembrane helix</keyword>
<feature type="transmembrane region" description="Helical" evidence="1">
    <location>
        <begin position="329"/>
        <end position="346"/>
    </location>
</feature>
<evidence type="ECO:0000313" key="2">
    <source>
        <dbReference type="EMBL" id="KAF9483587.1"/>
    </source>
</evidence>
<feature type="transmembrane region" description="Helical" evidence="1">
    <location>
        <begin position="302"/>
        <end position="323"/>
    </location>
</feature>
<keyword evidence="3" id="KW-1185">Reference proteome</keyword>
<feature type="transmembrane region" description="Helical" evidence="1">
    <location>
        <begin position="191"/>
        <end position="216"/>
    </location>
</feature>
<evidence type="ECO:0000313" key="3">
    <source>
        <dbReference type="Proteomes" id="UP000807469"/>
    </source>
</evidence>
<sequence>MGFTNGAKFDLNVSGIAGFFGGDESIAAMASVNLIRYRWLLGWYNSPGNYFVSRKYGIIAGNRVWDGLFPGKDYTPATILGLDGQFGPRFLGAKMGTSIDMTGHLAYLLFSHRKDPDAFDPLHHNQNVGLRDSSSPPSTTVSVSAINPQQTSRYSYSVTMVSMDDSFIDNAKLTPETDDFVMDEFLKPMRVMSFIAAFLTIGFSVGSAVVAAVVWHDYFCCIAISIGIICNGFACLIYGSATLRLFSPRILYLDPSKPIPGDGILVRENDIVVLRGPESKIGTIKRGCYELVYPEKAPYHRVGFMSILLVFQAFAQIAIIPVATLRGQIIFLATFALSWLYNGYLASVDREKLQFGALSNVLGLSMPETVNFSTWSAAVAASTFLLCPSCPEDWLRQLIPNNVPVWIKWRECMVKAIECRTQGGEPTFDLPPGVDKWGTDDKKRLEFQLQNAKVGYDWYCRYLQGDKMYCKHG</sequence>